<dbReference type="PANTHER" id="PTHR31377:SF0">
    <property type="entry name" value="AGMATINE DEIMINASE-RELATED"/>
    <property type="match status" value="1"/>
</dbReference>
<keyword evidence="3" id="KW-1185">Reference proteome</keyword>
<proteinExistence type="predicted"/>
<dbReference type="EMBL" id="BBIO01000018">
    <property type="protein sequence ID" value="GAK46361.1"/>
    <property type="molecule type" value="Genomic_DNA"/>
</dbReference>
<accession>A0A081BE93</accession>
<evidence type="ECO:0000256" key="1">
    <source>
        <dbReference type="ARBA" id="ARBA00022801"/>
    </source>
</evidence>
<dbReference type="STRING" id="1333998.M2A_2860"/>
<dbReference type="PANTHER" id="PTHR31377">
    <property type="entry name" value="AGMATINE DEIMINASE-RELATED"/>
    <property type="match status" value="1"/>
</dbReference>
<dbReference type="GO" id="GO:0009446">
    <property type="term" value="P:putrescine biosynthetic process"/>
    <property type="evidence" value="ECO:0007669"/>
    <property type="project" value="InterPro"/>
</dbReference>
<dbReference type="InterPro" id="IPR007466">
    <property type="entry name" value="Peptidyl-Arg-deiminase_porph"/>
</dbReference>
<dbReference type="SUPFAM" id="SSF55909">
    <property type="entry name" value="Pentein"/>
    <property type="match status" value="1"/>
</dbReference>
<name>A0A081BE93_9HYPH</name>
<dbReference type="Proteomes" id="UP000028702">
    <property type="component" value="Unassembled WGS sequence"/>
</dbReference>
<dbReference type="GO" id="GO:0047632">
    <property type="term" value="F:agmatine deiminase activity"/>
    <property type="evidence" value="ECO:0007669"/>
    <property type="project" value="TreeGrafter"/>
</dbReference>
<keyword evidence="1" id="KW-0378">Hydrolase</keyword>
<dbReference type="Pfam" id="PF04371">
    <property type="entry name" value="PAD_porph"/>
    <property type="match status" value="1"/>
</dbReference>
<reference evidence="2 3" key="1">
    <citation type="submission" date="2014-07" db="EMBL/GenBank/DDBJ databases">
        <title>Tepidicaulis marinum gen. nov., sp. nov., a novel marine bacterium denitrifying nitrate to nitrous oxide strictly under microaerobic conditions.</title>
        <authorList>
            <person name="Takeuchi M."/>
            <person name="Yamagishi T."/>
            <person name="Kamagata Y."/>
            <person name="Oshima K."/>
            <person name="Hattori M."/>
            <person name="Katayama T."/>
            <person name="Hanada S."/>
            <person name="Tamaki H."/>
            <person name="Marumo K."/>
            <person name="Maeda H."/>
            <person name="Nedachi M."/>
            <person name="Iwasaki W."/>
            <person name="Suwa Y."/>
            <person name="Sakata S."/>
        </authorList>
    </citation>
    <scope>NUCLEOTIDE SEQUENCE [LARGE SCALE GENOMIC DNA]</scope>
    <source>
        <strain evidence="2 3">MA2</strain>
    </source>
</reference>
<evidence type="ECO:0000313" key="2">
    <source>
        <dbReference type="EMBL" id="GAK46361.1"/>
    </source>
</evidence>
<dbReference type="GO" id="GO:0004668">
    <property type="term" value="F:protein-arginine deiminase activity"/>
    <property type="evidence" value="ECO:0007669"/>
    <property type="project" value="InterPro"/>
</dbReference>
<comment type="caution">
    <text evidence="2">The sequence shown here is derived from an EMBL/GenBank/DDBJ whole genome shotgun (WGS) entry which is preliminary data.</text>
</comment>
<gene>
    <name evidence="2" type="ORF">M2A_2860</name>
</gene>
<dbReference type="RefSeq" id="WP_045448876.1">
    <property type="nucleotide sequence ID" value="NZ_BBIO01000018.1"/>
</dbReference>
<dbReference type="AlphaFoldDB" id="A0A081BE93"/>
<dbReference type="Gene3D" id="3.75.10.10">
    <property type="entry name" value="L-arginine/glycine Amidinotransferase, Chain A"/>
    <property type="match status" value="1"/>
</dbReference>
<organism evidence="2 3">
    <name type="scientific">Tepidicaulis marinus</name>
    <dbReference type="NCBI Taxonomy" id="1333998"/>
    <lineage>
        <taxon>Bacteria</taxon>
        <taxon>Pseudomonadati</taxon>
        <taxon>Pseudomonadota</taxon>
        <taxon>Alphaproteobacteria</taxon>
        <taxon>Hyphomicrobiales</taxon>
        <taxon>Parvibaculaceae</taxon>
        <taxon>Tepidicaulis</taxon>
    </lineage>
</organism>
<protein>
    <submittedName>
        <fullName evidence="2">Agmatine deiminase</fullName>
    </submittedName>
</protein>
<evidence type="ECO:0000313" key="3">
    <source>
        <dbReference type="Proteomes" id="UP000028702"/>
    </source>
</evidence>
<dbReference type="eggNOG" id="COG2957">
    <property type="taxonomic scope" value="Bacteria"/>
</dbReference>
<sequence>MEPIYQSPLTDGFFLPAEWEPHERTWVEWPARADVWGESLPQAHAAYAGLVRAVAEFEPVSLIVRPEDEATARFACGRDSAVELHVMAQDDGRIRDNGPMFVIDGMGGVAGIDWQYDGLGGHFRHIDNDRRLAGKLLDEIGLKRYEGELVLEGGAVCADGSGTLIATEAVLLDSNRNREHSHREIEEALAMFCGARRIIWLGGGMAQDEAGGHVDQVAAFTGPARVAVACGSEADPVQAEVLADARAQLSAAKDARGRALEIVDVPLTRDLFAGTEGRGAQFSYVGFYPVNGGLLVPAYGDAHDARARDILAELFPGRKAVSVPAGDLAWAGRSLHAAVLAQPAALADG</sequence>